<evidence type="ECO:0000256" key="2">
    <source>
        <dbReference type="ARBA" id="ARBA00022723"/>
    </source>
</evidence>
<dbReference type="InterPro" id="IPR008906">
    <property type="entry name" value="HATC_C_dom"/>
</dbReference>
<dbReference type="GO" id="GO:0008270">
    <property type="term" value="F:zinc ion binding"/>
    <property type="evidence" value="ECO:0007669"/>
    <property type="project" value="UniProtKB-KW"/>
</dbReference>
<dbReference type="InterPro" id="IPR012337">
    <property type="entry name" value="RNaseH-like_sf"/>
</dbReference>
<evidence type="ECO:0000259" key="11">
    <source>
        <dbReference type="Pfam" id="PF05699"/>
    </source>
</evidence>
<organism evidence="12 13">
    <name type="scientific">Acaulospora morrowiae</name>
    <dbReference type="NCBI Taxonomy" id="94023"/>
    <lineage>
        <taxon>Eukaryota</taxon>
        <taxon>Fungi</taxon>
        <taxon>Fungi incertae sedis</taxon>
        <taxon>Mucoromycota</taxon>
        <taxon>Glomeromycotina</taxon>
        <taxon>Glomeromycetes</taxon>
        <taxon>Diversisporales</taxon>
        <taxon>Acaulosporaceae</taxon>
        <taxon>Acaulospora</taxon>
    </lineage>
</organism>
<evidence type="ECO:0000256" key="6">
    <source>
        <dbReference type="ARBA" id="ARBA00023125"/>
    </source>
</evidence>
<evidence type="ECO:0000259" key="10">
    <source>
        <dbReference type="Pfam" id="PF02892"/>
    </source>
</evidence>
<evidence type="ECO:0000256" key="3">
    <source>
        <dbReference type="ARBA" id="ARBA00022771"/>
    </source>
</evidence>
<dbReference type="PANTHER" id="PTHR46481:SF10">
    <property type="entry name" value="ZINC FINGER BED DOMAIN-CONTAINING PROTEIN 39"/>
    <property type="match status" value="1"/>
</dbReference>
<dbReference type="AlphaFoldDB" id="A0A9N9FZ26"/>
<keyword evidence="3" id="KW-0863">Zinc-finger</keyword>
<feature type="domain" description="HAT C-terminal dimerisation" evidence="11">
    <location>
        <begin position="552"/>
        <end position="594"/>
    </location>
</feature>
<name>A0A9N9FZ26_9GLOM</name>
<keyword evidence="7" id="KW-0804">Transcription</keyword>
<evidence type="ECO:0000256" key="8">
    <source>
        <dbReference type="ARBA" id="ARBA00023242"/>
    </source>
</evidence>
<dbReference type="Pfam" id="PF02892">
    <property type="entry name" value="zf-BED"/>
    <property type="match status" value="1"/>
</dbReference>
<keyword evidence="13" id="KW-1185">Reference proteome</keyword>
<feature type="domain" description="BED-type" evidence="10">
    <location>
        <begin position="43"/>
        <end position="91"/>
    </location>
</feature>
<evidence type="ECO:0000256" key="9">
    <source>
        <dbReference type="SAM" id="MobiDB-lite"/>
    </source>
</evidence>
<dbReference type="GO" id="GO:0003677">
    <property type="term" value="F:DNA binding"/>
    <property type="evidence" value="ECO:0007669"/>
    <property type="project" value="UniProtKB-KW"/>
</dbReference>
<proteinExistence type="predicted"/>
<comment type="subcellular location">
    <subcellularLocation>
        <location evidence="1">Nucleus</location>
    </subcellularLocation>
</comment>
<dbReference type="EMBL" id="CAJVPV010004088">
    <property type="protein sequence ID" value="CAG8566209.1"/>
    <property type="molecule type" value="Genomic_DNA"/>
</dbReference>
<evidence type="ECO:0000256" key="7">
    <source>
        <dbReference type="ARBA" id="ARBA00023163"/>
    </source>
</evidence>
<protein>
    <submittedName>
        <fullName evidence="12">1302_t:CDS:1</fullName>
    </submittedName>
</protein>
<evidence type="ECO:0000256" key="1">
    <source>
        <dbReference type="ARBA" id="ARBA00004123"/>
    </source>
</evidence>
<feature type="compositionally biased region" description="Polar residues" evidence="9">
    <location>
        <begin position="21"/>
        <end position="32"/>
    </location>
</feature>
<keyword evidence="5" id="KW-0805">Transcription regulation</keyword>
<keyword evidence="8" id="KW-0539">Nucleus</keyword>
<keyword evidence="4" id="KW-0862">Zinc</keyword>
<evidence type="ECO:0000313" key="13">
    <source>
        <dbReference type="Proteomes" id="UP000789342"/>
    </source>
</evidence>
<evidence type="ECO:0000313" key="12">
    <source>
        <dbReference type="EMBL" id="CAG8566209.1"/>
    </source>
</evidence>
<dbReference type="Proteomes" id="UP000789342">
    <property type="component" value="Unassembled WGS sequence"/>
</dbReference>
<dbReference type="InterPro" id="IPR003656">
    <property type="entry name" value="Znf_BED"/>
</dbReference>
<dbReference type="Pfam" id="PF05699">
    <property type="entry name" value="Dimer_Tnp_hAT"/>
    <property type="match status" value="1"/>
</dbReference>
<accession>A0A9N9FZ26</accession>
<feature type="region of interest" description="Disordered" evidence="9">
    <location>
        <begin position="1"/>
        <end position="32"/>
    </location>
</feature>
<dbReference type="PANTHER" id="PTHR46481">
    <property type="entry name" value="ZINC FINGER BED DOMAIN-CONTAINING PROTEIN 4"/>
    <property type="match status" value="1"/>
</dbReference>
<evidence type="ECO:0000256" key="4">
    <source>
        <dbReference type="ARBA" id="ARBA00022833"/>
    </source>
</evidence>
<evidence type="ECO:0000256" key="5">
    <source>
        <dbReference type="ARBA" id="ARBA00023015"/>
    </source>
</evidence>
<keyword evidence="6" id="KW-0238">DNA-binding</keyword>
<reference evidence="12" key="1">
    <citation type="submission" date="2021-06" db="EMBL/GenBank/DDBJ databases">
        <authorList>
            <person name="Kallberg Y."/>
            <person name="Tangrot J."/>
            <person name="Rosling A."/>
        </authorList>
    </citation>
    <scope>NUCLEOTIDE SEQUENCE</scope>
    <source>
        <strain evidence="12">CL551</strain>
    </source>
</reference>
<sequence length="624" mass="73773">MSSTLDPHNSPFKPTSEKNKQQGFVSKESTQNNLTQWTSKRGRVWKYFVTPDISLDGKIRKAICKLPGCGKEIFYRGSSSILRYHLKQCHNIVVNANLNKLATQDQQRILSVNHTVSRKKSKKLDSSNFLQFVKSKNFRYHIPEIAKSQIIDSYDQLFDKLENMLMQVKHVSLAIAVWKFDEHISYMEITCYWLSDDFLLNEILLDIIPIPKFFNEEEISEILDDVFNIWDLHGKTISITRMELWDPIHTGIEDFEYNIGVNCMSYVKDFTKFILEPDLELNIDVFQDKFRELTKKEKDIIKEQAKKIGLGVKNSKQLMTYLVTHEYEFIKKALSNTEDYNADDLLQHINNEPAFILYALEYMIVLENPIRQWIVTLSNNSKTASKARWISNLLPDGMTIRFFTNMDACFKQLKVVMQKLGETKDKLHTLLTEFLNLKRHLETYDKKIEEHASQNQIFINEILARFIIHNIFVALDDKFCNMYYKLALFNPRFDKDMFKDDHRFKKASEDIKQEYSRLRKNNPLLQSLSTDSKLSIDELESYEMLLQHNKSECNDPINWWREHKNEFPTMAKLAQKYLATPLTCYSLEESYSKHCKDFEILMNDLVDFDMTKKFKFLKHNMKYL</sequence>
<dbReference type="GO" id="GO:0005634">
    <property type="term" value="C:nucleus"/>
    <property type="evidence" value="ECO:0007669"/>
    <property type="project" value="UniProtKB-SubCell"/>
</dbReference>
<dbReference type="SUPFAM" id="SSF53098">
    <property type="entry name" value="Ribonuclease H-like"/>
    <property type="match status" value="1"/>
</dbReference>
<comment type="caution">
    <text evidence="12">The sequence shown here is derived from an EMBL/GenBank/DDBJ whole genome shotgun (WGS) entry which is preliminary data.</text>
</comment>
<keyword evidence="2" id="KW-0479">Metal-binding</keyword>
<dbReference type="InterPro" id="IPR052035">
    <property type="entry name" value="ZnF_BED_domain_contain"/>
</dbReference>
<dbReference type="OrthoDB" id="2399442at2759"/>
<dbReference type="GO" id="GO:0046983">
    <property type="term" value="F:protein dimerization activity"/>
    <property type="evidence" value="ECO:0007669"/>
    <property type="project" value="InterPro"/>
</dbReference>
<gene>
    <name evidence="12" type="ORF">AMORRO_LOCUS6251</name>
</gene>